<reference evidence="2" key="1">
    <citation type="journal article" date="2019" name="Int. J. Syst. Evol. Microbiol.">
        <title>The Global Catalogue of Microorganisms (GCM) 10K type strain sequencing project: providing services to taxonomists for standard genome sequencing and annotation.</title>
        <authorList>
            <consortium name="The Broad Institute Genomics Platform"/>
            <consortium name="The Broad Institute Genome Sequencing Center for Infectious Disease"/>
            <person name="Wu L."/>
            <person name="Ma J."/>
        </authorList>
    </citation>
    <scope>NUCLEOTIDE SEQUENCE [LARGE SCALE GENOMIC DNA]</scope>
    <source>
        <strain evidence="2">CGMCC 1.16455</strain>
    </source>
</reference>
<dbReference type="EMBL" id="JBHSLN010000020">
    <property type="protein sequence ID" value="MFC5297316.1"/>
    <property type="molecule type" value="Genomic_DNA"/>
</dbReference>
<dbReference type="Proteomes" id="UP001595937">
    <property type="component" value="Unassembled WGS sequence"/>
</dbReference>
<dbReference type="RefSeq" id="WP_343924236.1">
    <property type="nucleotide sequence ID" value="NZ_BAAAIR010000038.1"/>
</dbReference>
<evidence type="ECO:0000313" key="1">
    <source>
        <dbReference type="EMBL" id="MFC5297316.1"/>
    </source>
</evidence>
<comment type="caution">
    <text evidence="1">The sequence shown here is derived from an EMBL/GenBank/DDBJ whole genome shotgun (WGS) entry which is preliminary data.</text>
</comment>
<protein>
    <recommendedName>
        <fullName evidence="3">Alpha/beta hydrolase</fullName>
    </recommendedName>
</protein>
<proteinExistence type="predicted"/>
<accession>A0ABW0FFE7</accession>
<dbReference type="GeneID" id="303297519"/>
<sequence length="187" mass="19855">MALIHPRSLERWQEWRSTRRRAPGVHEEGRRALRLLRPLAAQSGYVLHTRDGEADATGRVLLGVDLPAGATPEGLVAALPYMHGPAMVLTRAGTDLDEVAGPEWRHESVLDPAVALEGAGITSVITLGWHLGVGHLVHEWALEAGVPAAVVQDDVLTPYAAPLPPETAAVLGGVEAVLRGADDPEHA</sequence>
<name>A0ABW0FFE7_9MICO</name>
<organism evidence="1 2">
    <name type="scientific">Brachybacterium tyrofermentans</name>
    <dbReference type="NCBI Taxonomy" id="47848"/>
    <lineage>
        <taxon>Bacteria</taxon>
        <taxon>Bacillati</taxon>
        <taxon>Actinomycetota</taxon>
        <taxon>Actinomycetes</taxon>
        <taxon>Micrococcales</taxon>
        <taxon>Dermabacteraceae</taxon>
        <taxon>Brachybacterium</taxon>
    </lineage>
</organism>
<keyword evidence="2" id="KW-1185">Reference proteome</keyword>
<gene>
    <name evidence="1" type="ORF">ACFPK8_07305</name>
</gene>
<evidence type="ECO:0000313" key="2">
    <source>
        <dbReference type="Proteomes" id="UP001595937"/>
    </source>
</evidence>
<evidence type="ECO:0008006" key="3">
    <source>
        <dbReference type="Google" id="ProtNLM"/>
    </source>
</evidence>